<comment type="similarity">
    <text evidence="1">Belongs to the glycosyltransferase 2 family.</text>
</comment>
<organism evidence="5 6">
    <name type="scientific">Sedimentimonas flavescens</name>
    <dbReference type="NCBI Taxonomy" id="2851012"/>
    <lineage>
        <taxon>Bacteria</taxon>
        <taxon>Pseudomonadati</taxon>
        <taxon>Pseudomonadota</taxon>
        <taxon>Alphaproteobacteria</taxon>
        <taxon>Rhodobacterales</taxon>
        <taxon>Rhodobacter group</taxon>
        <taxon>Sedimentimonas</taxon>
    </lineage>
</organism>
<keyword evidence="2 5" id="KW-0328">Glycosyltransferase</keyword>
<dbReference type="RefSeq" id="WP_263847766.1">
    <property type="nucleotide sequence ID" value="NZ_JAOWKW010000006.1"/>
</dbReference>
<dbReference type="EC" id="2.4.-.-" evidence="5"/>
<keyword evidence="3 5" id="KW-0808">Transferase</keyword>
<proteinExistence type="inferred from homology"/>
<keyword evidence="6" id="KW-1185">Reference proteome</keyword>
<name>A0ABT2ZZI0_9RHOB</name>
<reference evidence="5 6" key="1">
    <citation type="submission" date="2022-10" db="EMBL/GenBank/DDBJ databases">
        <title>Sinirhodobacter sp. nov., isolated from ocean surface sediments.</title>
        <authorList>
            <person name="He W."/>
            <person name="Wang L."/>
            <person name="Zhang D.-F."/>
        </authorList>
    </citation>
    <scope>NUCLEOTIDE SEQUENCE [LARGE SCALE GENOMIC DNA]</scope>
    <source>
        <strain evidence="5 6">WL0115</strain>
    </source>
</reference>
<evidence type="ECO:0000259" key="4">
    <source>
        <dbReference type="Pfam" id="PF00535"/>
    </source>
</evidence>
<dbReference type="InterPro" id="IPR001173">
    <property type="entry name" value="Glyco_trans_2-like"/>
</dbReference>
<dbReference type="EMBL" id="JAOWKW010000006">
    <property type="protein sequence ID" value="MCV2878987.1"/>
    <property type="molecule type" value="Genomic_DNA"/>
</dbReference>
<gene>
    <name evidence="5" type="ORF">OE699_08970</name>
</gene>
<comment type="caution">
    <text evidence="5">The sequence shown here is derived from an EMBL/GenBank/DDBJ whole genome shotgun (WGS) entry which is preliminary data.</text>
</comment>
<dbReference type="SUPFAM" id="SSF53448">
    <property type="entry name" value="Nucleotide-diphospho-sugar transferases"/>
    <property type="match status" value="1"/>
</dbReference>
<evidence type="ECO:0000256" key="2">
    <source>
        <dbReference type="ARBA" id="ARBA00022676"/>
    </source>
</evidence>
<evidence type="ECO:0000313" key="6">
    <source>
        <dbReference type="Proteomes" id="UP001526166"/>
    </source>
</evidence>
<dbReference type="PANTHER" id="PTHR43685:SF5">
    <property type="entry name" value="GLYCOSYLTRANSFERASE EPSE-RELATED"/>
    <property type="match status" value="1"/>
</dbReference>
<accession>A0ABT2ZZI0</accession>
<evidence type="ECO:0000313" key="5">
    <source>
        <dbReference type="EMBL" id="MCV2878987.1"/>
    </source>
</evidence>
<dbReference type="Gene3D" id="3.90.550.10">
    <property type="entry name" value="Spore Coat Polysaccharide Biosynthesis Protein SpsA, Chain A"/>
    <property type="match status" value="1"/>
</dbReference>
<dbReference type="Proteomes" id="UP001526166">
    <property type="component" value="Unassembled WGS sequence"/>
</dbReference>
<sequence length="308" mass="33461">MSAPHVAILMAVRNGARHLPAQLDSIAGQEHTNWTLIVSDDGSRDGSSEIISGFAQRGHRVICLDGPQQGAGANFLSLVRRMQGHVPATSWLAFADQDDVWLPDRLSRGIASLEGIAGPALYCSRTWITDERLEHRRISLPRPRPLGFRNALVQNVAAGNTILLNPAGARLASAAAPEAGRVIMHDWWIYQLMSGAGAQLVHDDRPSLLYRQHAGNEIGANDGAGAKLSRLGQLLAGHYRQWNGVNVAALSASAHRLTPENRALLAGFAAVRRAPFWRRPGALWRLGLYRQSRASTAVLWLAAMLGRL</sequence>
<dbReference type="InterPro" id="IPR050834">
    <property type="entry name" value="Glycosyltransf_2"/>
</dbReference>
<evidence type="ECO:0000256" key="1">
    <source>
        <dbReference type="ARBA" id="ARBA00006739"/>
    </source>
</evidence>
<dbReference type="PANTHER" id="PTHR43685">
    <property type="entry name" value="GLYCOSYLTRANSFERASE"/>
    <property type="match status" value="1"/>
</dbReference>
<dbReference type="GO" id="GO:0016757">
    <property type="term" value="F:glycosyltransferase activity"/>
    <property type="evidence" value="ECO:0007669"/>
    <property type="project" value="UniProtKB-KW"/>
</dbReference>
<dbReference type="InterPro" id="IPR029044">
    <property type="entry name" value="Nucleotide-diphossugar_trans"/>
</dbReference>
<feature type="domain" description="Glycosyltransferase 2-like" evidence="4">
    <location>
        <begin position="8"/>
        <end position="144"/>
    </location>
</feature>
<evidence type="ECO:0000256" key="3">
    <source>
        <dbReference type="ARBA" id="ARBA00022679"/>
    </source>
</evidence>
<protein>
    <submittedName>
        <fullName evidence="5">Glycosyltransferase</fullName>
        <ecNumber evidence="5">2.4.-.-</ecNumber>
    </submittedName>
</protein>
<dbReference type="Pfam" id="PF00535">
    <property type="entry name" value="Glycos_transf_2"/>
    <property type="match status" value="1"/>
</dbReference>